<sequence>MSVQYDGSIEKDPISLFHSSIVMDAHNLCILRTDPSFSILDGRMDLYLVAESLLHALHWHMLANLEGELVNLVRVLNKDLARLNQECERLDKHHDPCQFDIAGVGETVPSDLSTNHHMVEDFAGDKQLLPKIQVGL</sequence>
<dbReference type="EMBL" id="JBHFFA010000001">
    <property type="protein sequence ID" value="KAL2653953.1"/>
    <property type="molecule type" value="Genomic_DNA"/>
</dbReference>
<name>A0ABD1ZR63_9MARC</name>
<proteinExistence type="predicted"/>
<gene>
    <name evidence="1" type="ORF">R1flu_022081</name>
</gene>
<organism evidence="1 2">
    <name type="scientific">Riccia fluitans</name>
    <dbReference type="NCBI Taxonomy" id="41844"/>
    <lineage>
        <taxon>Eukaryota</taxon>
        <taxon>Viridiplantae</taxon>
        <taxon>Streptophyta</taxon>
        <taxon>Embryophyta</taxon>
        <taxon>Marchantiophyta</taxon>
        <taxon>Marchantiopsida</taxon>
        <taxon>Marchantiidae</taxon>
        <taxon>Marchantiales</taxon>
        <taxon>Ricciaceae</taxon>
        <taxon>Riccia</taxon>
    </lineage>
</organism>
<comment type="caution">
    <text evidence="1">The sequence shown here is derived from an EMBL/GenBank/DDBJ whole genome shotgun (WGS) entry which is preliminary data.</text>
</comment>
<reference evidence="1 2" key="1">
    <citation type="submission" date="2024-09" db="EMBL/GenBank/DDBJ databases">
        <title>Chromosome-scale assembly of Riccia fluitans.</title>
        <authorList>
            <person name="Paukszto L."/>
            <person name="Sawicki J."/>
            <person name="Karawczyk K."/>
            <person name="Piernik-Szablinska J."/>
            <person name="Szczecinska M."/>
            <person name="Mazdziarz M."/>
        </authorList>
    </citation>
    <scope>NUCLEOTIDE SEQUENCE [LARGE SCALE GENOMIC DNA]</scope>
    <source>
        <strain evidence="1">Rf_01</strain>
        <tissue evidence="1">Aerial parts of the thallus</tissue>
    </source>
</reference>
<protein>
    <submittedName>
        <fullName evidence="1">Uncharacterized protein</fullName>
    </submittedName>
</protein>
<dbReference type="AlphaFoldDB" id="A0ABD1ZR63"/>
<accession>A0ABD1ZR63</accession>
<evidence type="ECO:0000313" key="1">
    <source>
        <dbReference type="EMBL" id="KAL2653953.1"/>
    </source>
</evidence>
<keyword evidence="2" id="KW-1185">Reference proteome</keyword>
<evidence type="ECO:0000313" key="2">
    <source>
        <dbReference type="Proteomes" id="UP001605036"/>
    </source>
</evidence>
<dbReference type="Proteomes" id="UP001605036">
    <property type="component" value="Unassembled WGS sequence"/>
</dbReference>